<reference evidence="2" key="1">
    <citation type="submission" date="2016-05" db="EMBL/GenBank/DDBJ databases">
        <authorList>
            <person name="Lavstsen T."/>
            <person name="Jespersen J.S."/>
        </authorList>
    </citation>
    <scope>NUCLEOTIDE SEQUENCE</scope>
    <source>
        <tissue evidence="2">Brain</tissue>
    </source>
</reference>
<name>A0A1A8UY42_NOTFU</name>
<feature type="non-terminal residue" evidence="2">
    <location>
        <position position="1"/>
    </location>
</feature>
<gene>
    <name evidence="2" type="primary">Nfu_g_1_008835</name>
</gene>
<feature type="region of interest" description="Disordered" evidence="1">
    <location>
        <begin position="1"/>
        <end position="22"/>
    </location>
</feature>
<organism evidence="2">
    <name type="scientific">Nothobranchius furzeri</name>
    <name type="common">Turquoise killifish</name>
    <dbReference type="NCBI Taxonomy" id="105023"/>
    <lineage>
        <taxon>Eukaryota</taxon>
        <taxon>Metazoa</taxon>
        <taxon>Chordata</taxon>
        <taxon>Craniata</taxon>
        <taxon>Vertebrata</taxon>
        <taxon>Euteleostomi</taxon>
        <taxon>Actinopterygii</taxon>
        <taxon>Neopterygii</taxon>
        <taxon>Teleostei</taxon>
        <taxon>Neoteleostei</taxon>
        <taxon>Acanthomorphata</taxon>
        <taxon>Ovalentaria</taxon>
        <taxon>Atherinomorphae</taxon>
        <taxon>Cyprinodontiformes</taxon>
        <taxon>Nothobranchiidae</taxon>
        <taxon>Nothobranchius</taxon>
    </lineage>
</organism>
<accession>A0A1A8UY42</accession>
<reference evidence="2" key="2">
    <citation type="submission" date="2016-06" db="EMBL/GenBank/DDBJ databases">
        <title>The genome of a short-lived fish provides insights into sex chromosome evolution and the genetic control of aging.</title>
        <authorList>
            <person name="Reichwald K."/>
            <person name="Felder M."/>
            <person name="Petzold A."/>
            <person name="Koch P."/>
            <person name="Groth M."/>
            <person name="Platzer M."/>
        </authorList>
    </citation>
    <scope>NUCLEOTIDE SEQUENCE</scope>
    <source>
        <tissue evidence="2">Brain</tissue>
    </source>
</reference>
<dbReference type="AlphaFoldDB" id="A0A1A8UY42"/>
<feature type="region of interest" description="Disordered" evidence="1">
    <location>
        <begin position="27"/>
        <end position="46"/>
    </location>
</feature>
<evidence type="ECO:0000256" key="1">
    <source>
        <dbReference type="SAM" id="MobiDB-lite"/>
    </source>
</evidence>
<proteinExistence type="predicted"/>
<evidence type="ECO:0000313" key="2">
    <source>
        <dbReference type="EMBL" id="SBS52506.1"/>
    </source>
</evidence>
<feature type="compositionally biased region" description="Pro residues" evidence="1">
    <location>
        <begin position="1"/>
        <end position="10"/>
    </location>
</feature>
<sequence length="46" mass="5197">VLLPHEPSPPKNQDTYPRRGVYRDLSPSSLEQAARGPQGRRECSCF</sequence>
<protein>
    <submittedName>
        <fullName evidence="2">Uncharacterized protein</fullName>
    </submittedName>
</protein>
<dbReference type="EMBL" id="HAEJ01012049">
    <property type="protein sequence ID" value="SBS52506.1"/>
    <property type="molecule type" value="Transcribed_RNA"/>
</dbReference>